<proteinExistence type="predicted"/>
<evidence type="ECO:0000313" key="2">
    <source>
        <dbReference type="Proteomes" id="UP000436006"/>
    </source>
</evidence>
<gene>
    <name evidence="1" type="ORF">GO755_40745</name>
</gene>
<protein>
    <submittedName>
        <fullName evidence="1">Uncharacterized protein</fullName>
    </submittedName>
</protein>
<feature type="non-terminal residue" evidence="1">
    <location>
        <position position="51"/>
    </location>
</feature>
<reference evidence="1 2" key="1">
    <citation type="submission" date="2019-12" db="EMBL/GenBank/DDBJ databases">
        <title>Spirosoma sp. HMF4905 genome sequencing and assembly.</title>
        <authorList>
            <person name="Kang H."/>
            <person name="Cha I."/>
            <person name="Kim H."/>
            <person name="Joh K."/>
        </authorList>
    </citation>
    <scope>NUCLEOTIDE SEQUENCE [LARGE SCALE GENOMIC DNA]</scope>
    <source>
        <strain evidence="1 2">HMF4905</strain>
    </source>
</reference>
<name>A0A7K1SRF5_9BACT</name>
<accession>A0A7K1SRF5</accession>
<organism evidence="1 2">
    <name type="scientific">Spirosoma arboris</name>
    <dbReference type="NCBI Taxonomy" id="2682092"/>
    <lineage>
        <taxon>Bacteria</taxon>
        <taxon>Pseudomonadati</taxon>
        <taxon>Bacteroidota</taxon>
        <taxon>Cytophagia</taxon>
        <taxon>Cytophagales</taxon>
        <taxon>Cytophagaceae</taxon>
        <taxon>Spirosoma</taxon>
    </lineage>
</organism>
<comment type="caution">
    <text evidence="1">The sequence shown here is derived from an EMBL/GenBank/DDBJ whole genome shotgun (WGS) entry which is preliminary data.</text>
</comment>
<dbReference type="EMBL" id="WPIN01000080">
    <property type="protein sequence ID" value="MVM36395.1"/>
    <property type="molecule type" value="Genomic_DNA"/>
</dbReference>
<sequence>MNNEVKRKLLAQVLAGNTEALRDYQIKQAQQPTDSEKHLWIIDAREIGGSI</sequence>
<dbReference type="AlphaFoldDB" id="A0A7K1SRF5"/>
<keyword evidence="2" id="KW-1185">Reference proteome</keyword>
<evidence type="ECO:0000313" key="1">
    <source>
        <dbReference type="EMBL" id="MVM36395.1"/>
    </source>
</evidence>
<dbReference type="Proteomes" id="UP000436006">
    <property type="component" value="Unassembled WGS sequence"/>
</dbReference>